<dbReference type="GO" id="GO:0042761">
    <property type="term" value="P:very long-chain fatty acid biosynthetic process"/>
    <property type="evidence" value="ECO:0007669"/>
    <property type="project" value="TreeGrafter"/>
</dbReference>
<dbReference type="GO" id="GO:0102158">
    <property type="term" value="F:very-long-chain (3R)-3-hydroxyacyl-CoA dehydratase activity"/>
    <property type="evidence" value="ECO:0007669"/>
    <property type="project" value="UniProtKB-EC"/>
</dbReference>
<accession>A0A316UE98</accession>
<evidence type="ECO:0000256" key="2">
    <source>
        <dbReference type="ARBA" id="ARBA00005194"/>
    </source>
</evidence>
<keyword evidence="11 14" id="KW-0275">Fatty acid biosynthesis</keyword>
<keyword evidence="6 14" id="KW-0812">Transmembrane</keyword>
<evidence type="ECO:0000256" key="7">
    <source>
        <dbReference type="ARBA" id="ARBA00022832"/>
    </source>
</evidence>
<dbReference type="PANTHER" id="PTHR11035:SF3">
    <property type="entry name" value="VERY-LONG-CHAIN (3R)-3-HYDROXYACYL-COA DEHYDRATASE"/>
    <property type="match status" value="1"/>
</dbReference>
<keyword evidence="10 14" id="KW-0472">Membrane</keyword>
<gene>
    <name evidence="15" type="ORF">BCV69DRAFT_279481</name>
</gene>
<evidence type="ECO:0000256" key="12">
    <source>
        <dbReference type="ARBA" id="ARBA00023239"/>
    </source>
</evidence>
<comment type="function">
    <text evidence="14">Catalyzes the third of the four reactions of the long-chain fatty acids elongation cycle. This endoplasmic reticulum-bound enzymatic process, allows the addition of two carbons to the chain of long- and very long-chain fatty acids/VLCFAs per cycle. This enzyme catalyzes the dehydration of the 3-hydroxyacyl-CoA intermediate into trans-2,3-enoyl-CoA, within each cycle of fatty acid elongation. Thereby, it participates to the production of VLCFAs of different chain lengths that are involved in multiple biological processes as precursors of membrane lipids and lipid mediators.</text>
</comment>
<organism evidence="15 16">
    <name type="scientific">Pseudomicrostroma glucosiphilum</name>
    <dbReference type="NCBI Taxonomy" id="1684307"/>
    <lineage>
        <taxon>Eukaryota</taxon>
        <taxon>Fungi</taxon>
        <taxon>Dikarya</taxon>
        <taxon>Basidiomycota</taxon>
        <taxon>Ustilaginomycotina</taxon>
        <taxon>Exobasidiomycetes</taxon>
        <taxon>Microstromatales</taxon>
        <taxon>Microstromatales incertae sedis</taxon>
        <taxon>Pseudomicrostroma</taxon>
    </lineage>
</organism>
<evidence type="ECO:0000256" key="1">
    <source>
        <dbReference type="ARBA" id="ARBA00004141"/>
    </source>
</evidence>
<dbReference type="Proteomes" id="UP000245942">
    <property type="component" value="Unassembled WGS sequence"/>
</dbReference>
<dbReference type="GeneID" id="37013003"/>
<keyword evidence="8 14" id="KW-1133">Transmembrane helix</keyword>
<keyword evidence="14" id="KW-0256">Endoplasmic reticulum</keyword>
<dbReference type="InterPro" id="IPR007482">
    <property type="entry name" value="Tyr_Pase-like_PTPLA"/>
</dbReference>
<dbReference type="AlphaFoldDB" id="A0A316UE98"/>
<feature type="transmembrane region" description="Helical" evidence="14">
    <location>
        <begin position="234"/>
        <end position="251"/>
    </location>
</feature>
<keyword evidence="12 14" id="KW-0456">Lyase</keyword>
<dbReference type="EMBL" id="KZ819321">
    <property type="protein sequence ID" value="PWN23546.1"/>
    <property type="molecule type" value="Genomic_DNA"/>
</dbReference>
<keyword evidence="7 14" id="KW-0276">Fatty acid metabolism</keyword>
<evidence type="ECO:0000256" key="8">
    <source>
        <dbReference type="ARBA" id="ARBA00022989"/>
    </source>
</evidence>
<comment type="similarity">
    <text evidence="3 14">Belongs to the very long-chain fatty acids dehydratase HACD family.</text>
</comment>
<evidence type="ECO:0000256" key="6">
    <source>
        <dbReference type="ARBA" id="ARBA00022692"/>
    </source>
</evidence>
<feature type="transmembrane region" description="Helical" evidence="14">
    <location>
        <begin position="199"/>
        <end position="219"/>
    </location>
</feature>
<evidence type="ECO:0000313" key="16">
    <source>
        <dbReference type="Proteomes" id="UP000245942"/>
    </source>
</evidence>
<evidence type="ECO:0000256" key="3">
    <source>
        <dbReference type="ARBA" id="ARBA00007811"/>
    </source>
</evidence>
<keyword evidence="16" id="KW-1185">Reference proteome</keyword>
<evidence type="ECO:0000256" key="14">
    <source>
        <dbReference type="RuleBase" id="RU363109"/>
    </source>
</evidence>
<evidence type="ECO:0000313" key="15">
    <source>
        <dbReference type="EMBL" id="PWN23546.1"/>
    </source>
</evidence>
<keyword evidence="5 14" id="KW-0444">Lipid biosynthesis</keyword>
<dbReference type="GO" id="GO:0030497">
    <property type="term" value="P:fatty acid elongation"/>
    <property type="evidence" value="ECO:0007669"/>
    <property type="project" value="TreeGrafter"/>
</dbReference>
<dbReference type="EC" id="4.2.1.134" evidence="4 14"/>
<name>A0A316UE98_9BASI</name>
<reference evidence="15 16" key="1">
    <citation type="journal article" date="2018" name="Mol. Biol. Evol.">
        <title>Broad Genomic Sampling Reveals a Smut Pathogenic Ancestry of the Fungal Clade Ustilaginomycotina.</title>
        <authorList>
            <person name="Kijpornyongpan T."/>
            <person name="Mondo S.J."/>
            <person name="Barry K."/>
            <person name="Sandor L."/>
            <person name="Lee J."/>
            <person name="Lipzen A."/>
            <person name="Pangilinan J."/>
            <person name="LaButti K."/>
            <person name="Hainaut M."/>
            <person name="Henrissat B."/>
            <person name="Grigoriev I.V."/>
            <person name="Spatafora J.W."/>
            <person name="Aime M.C."/>
        </authorList>
    </citation>
    <scope>NUCLEOTIDE SEQUENCE [LARGE SCALE GENOMIC DNA]</scope>
    <source>
        <strain evidence="15 16">MCA 4718</strain>
    </source>
</reference>
<feature type="transmembrane region" description="Helical" evidence="14">
    <location>
        <begin position="29"/>
        <end position="49"/>
    </location>
</feature>
<evidence type="ECO:0000256" key="10">
    <source>
        <dbReference type="ARBA" id="ARBA00023136"/>
    </source>
</evidence>
<keyword evidence="9 14" id="KW-0443">Lipid metabolism</keyword>
<dbReference type="RefSeq" id="XP_025350706.1">
    <property type="nucleotide sequence ID" value="XM_025491269.1"/>
</dbReference>
<evidence type="ECO:0000256" key="4">
    <source>
        <dbReference type="ARBA" id="ARBA00013122"/>
    </source>
</evidence>
<comment type="catalytic activity">
    <reaction evidence="13 14">
        <text>a very-long-chain (3R)-3-hydroxyacyl-CoA = a very-long-chain (2E)-enoyl-CoA + H2O</text>
        <dbReference type="Rhea" id="RHEA:45812"/>
        <dbReference type="ChEBI" id="CHEBI:15377"/>
        <dbReference type="ChEBI" id="CHEBI:83728"/>
        <dbReference type="ChEBI" id="CHEBI:85440"/>
        <dbReference type="EC" id="4.2.1.134"/>
    </reaction>
</comment>
<evidence type="ECO:0000256" key="13">
    <source>
        <dbReference type="ARBA" id="ARBA00036671"/>
    </source>
</evidence>
<comment type="subcellular location">
    <subcellularLocation>
        <location evidence="14">Endoplasmic reticulum membrane</location>
        <topology evidence="14">Multi-pass membrane protein</topology>
    </subcellularLocation>
    <subcellularLocation>
        <location evidence="1">Membrane</location>
        <topology evidence="1">Multi-pass membrane protein</topology>
    </subcellularLocation>
</comment>
<evidence type="ECO:0000256" key="9">
    <source>
        <dbReference type="ARBA" id="ARBA00023098"/>
    </source>
</evidence>
<evidence type="ECO:0000256" key="5">
    <source>
        <dbReference type="ARBA" id="ARBA00022516"/>
    </source>
</evidence>
<evidence type="ECO:0000256" key="11">
    <source>
        <dbReference type="ARBA" id="ARBA00023160"/>
    </source>
</evidence>
<dbReference type="GO" id="GO:0005789">
    <property type="term" value="C:endoplasmic reticulum membrane"/>
    <property type="evidence" value="ECO:0007669"/>
    <property type="project" value="UniProtKB-SubCell"/>
</dbReference>
<dbReference type="UniPathway" id="UPA00094"/>
<dbReference type="PANTHER" id="PTHR11035">
    <property type="entry name" value="VERY-LONG-CHAIN (3R)-3-HYDROXYACYL-COA DEHYDRATASE"/>
    <property type="match status" value="1"/>
</dbReference>
<protein>
    <recommendedName>
        <fullName evidence="4 14">Very-long-chain (3R)-3-hydroxyacyl-CoA dehydratase</fullName>
        <ecNumber evidence="4 14">4.2.1.134</ecNumber>
    </recommendedName>
</protein>
<proteinExistence type="inferred from homology"/>
<dbReference type="GO" id="GO:0030148">
    <property type="term" value="P:sphingolipid biosynthetic process"/>
    <property type="evidence" value="ECO:0007669"/>
    <property type="project" value="TreeGrafter"/>
</dbReference>
<dbReference type="Pfam" id="PF04387">
    <property type="entry name" value="PTPLA"/>
    <property type="match status" value="1"/>
</dbReference>
<dbReference type="STRING" id="1684307.A0A316UE98"/>
<comment type="caution">
    <text evidence="14">Lacks conserved residue(s) required for the propagation of feature annotation.</text>
</comment>
<dbReference type="OrthoDB" id="46988at2759"/>
<comment type="pathway">
    <text evidence="2 14">Lipid metabolism; fatty acid biosynthesis.</text>
</comment>
<sequence length="291" mass="33008">MSSKPAASGRPPKKAKSAPKPQHWAVRSYLIVFNLVSFFGWCLILSSLIKHIVIGPQTPSYPITVASRILGKFRPIRIFFTSTYPNVPAPVSVVLQRASQVMMHLGGLVAFVQSLAILEVVHAALGWVRSPVPTTAIQVASRLFLVWAVTERYSAASGSAWYASMLFAWSVTESIRYPFYANALMGSESNGLLWCRYTFFYILYPLGAGSEAMLIFSTLPKYFPWQGAWTPREYLYGFLFVIWWPGLYFMYTHMIKQRRRALGKGFWGDKLAQEKSEQRRQAIQEAAKKIR</sequence>